<accession>A0A6G1GBZ9</accession>
<evidence type="ECO:0000256" key="5">
    <source>
        <dbReference type="ARBA" id="ARBA00022833"/>
    </source>
</evidence>
<reference evidence="11 13" key="1">
    <citation type="submission" date="2020-01" db="EMBL/GenBank/DDBJ databases">
        <authorList>
            <consortium name="DOE Joint Genome Institute"/>
            <person name="Haridas S."/>
            <person name="Albert R."/>
            <person name="Binder M."/>
            <person name="Bloem J."/>
            <person name="Labutti K."/>
            <person name="Salamov A."/>
            <person name="Andreopoulos B."/>
            <person name="Baker S.E."/>
            <person name="Barry K."/>
            <person name="Bills G."/>
            <person name="Bluhm B.H."/>
            <person name="Cannon C."/>
            <person name="Castanera R."/>
            <person name="Culley D.E."/>
            <person name="Daum C."/>
            <person name="Ezra D."/>
            <person name="Gonzalez J.B."/>
            <person name="Henrissat B."/>
            <person name="Kuo A."/>
            <person name="Liang C."/>
            <person name="Lipzen A."/>
            <person name="Lutzoni F."/>
            <person name="Magnuson J."/>
            <person name="Mondo S."/>
            <person name="Nolan M."/>
            <person name="Ohm R."/>
            <person name="Pangilinan J."/>
            <person name="Park H.-J."/>
            <person name="Ramirez L."/>
            <person name="Alfaro M."/>
            <person name="Sun H."/>
            <person name="Tritt A."/>
            <person name="Yoshinaga Y."/>
            <person name="Zwiers L.-H."/>
            <person name="Turgeon B.G."/>
            <person name="Goodwin S.B."/>
            <person name="Spatafora J.W."/>
            <person name="Crous P.W."/>
            <person name="Grigoriev I.V."/>
        </authorList>
    </citation>
    <scope>NUCLEOTIDE SEQUENCE</scope>
    <source>
        <strain evidence="11 13">CBS 781.70</strain>
    </source>
</reference>
<dbReference type="InterPro" id="IPR013083">
    <property type="entry name" value="Znf_RING/FYVE/PHD"/>
</dbReference>
<dbReference type="InterPro" id="IPR019786">
    <property type="entry name" value="Zinc_finger_PHD-type_CS"/>
</dbReference>
<evidence type="ECO:0000256" key="4">
    <source>
        <dbReference type="ARBA" id="ARBA00022771"/>
    </source>
</evidence>
<dbReference type="PROSITE" id="PS51805">
    <property type="entry name" value="EPHD"/>
    <property type="match status" value="1"/>
</dbReference>
<dbReference type="InterPro" id="IPR011011">
    <property type="entry name" value="Znf_FYVE_PHD"/>
</dbReference>
<protein>
    <recommendedName>
        <fullName evidence="14">PHD finger domain-containing protein</fullName>
    </recommendedName>
</protein>
<evidence type="ECO:0000259" key="9">
    <source>
        <dbReference type="PROSITE" id="PS50016"/>
    </source>
</evidence>
<keyword evidence="5" id="KW-0862">Zinc</keyword>
<evidence type="ECO:0000256" key="2">
    <source>
        <dbReference type="ARBA" id="ARBA00022723"/>
    </source>
</evidence>
<dbReference type="GO" id="GO:0005634">
    <property type="term" value="C:nucleus"/>
    <property type="evidence" value="ECO:0007669"/>
    <property type="project" value="UniProtKB-SubCell"/>
</dbReference>
<feature type="compositionally biased region" description="Basic and acidic residues" evidence="8">
    <location>
        <begin position="1066"/>
        <end position="1077"/>
    </location>
</feature>
<dbReference type="EMBL" id="ML975151">
    <property type="protein sequence ID" value="KAF1815512.1"/>
    <property type="molecule type" value="Genomic_DNA"/>
</dbReference>
<dbReference type="InterPro" id="IPR001965">
    <property type="entry name" value="Znf_PHD"/>
</dbReference>
<reference evidence="13" key="2">
    <citation type="submission" date="2020-04" db="EMBL/GenBank/DDBJ databases">
        <authorList>
            <consortium name="NCBI Genome Project"/>
        </authorList>
    </citation>
    <scope>NUCLEOTIDE SEQUENCE</scope>
    <source>
        <strain evidence="13">CBS 781.70</strain>
    </source>
</reference>
<dbReference type="CDD" id="cd15492">
    <property type="entry name" value="PHD_BRPF_JADE_like"/>
    <property type="match status" value="1"/>
</dbReference>
<dbReference type="InterPro" id="IPR034732">
    <property type="entry name" value="EPHD"/>
</dbReference>
<feature type="region of interest" description="Disordered" evidence="8">
    <location>
        <begin position="1"/>
        <end position="167"/>
    </location>
</feature>
<feature type="compositionally biased region" description="Acidic residues" evidence="8">
    <location>
        <begin position="1159"/>
        <end position="1174"/>
    </location>
</feature>
<dbReference type="GeneID" id="54414801"/>
<dbReference type="Pfam" id="PF13832">
    <property type="entry name" value="zf-HC5HC2H_2"/>
    <property type="match status" value="1"/>
</dbReference>
<keyword evidence="4 7" id="KW-0863">Zinc-finger</keyword>
<keyword evidence="12" id="KW-1185">Reference proteome</keyword>
<keyword evidence="6" id="KW-0539">Nucleus</keyword>
<dbReference type="Pfam" id="PF10513">
    <property type="entry name" value="EPL1"/>
    <property type="match status" value="1"/>
</dbReference>
<dbReference type="SUPFAM" id="SSF57903">
    <property type="entry name" value="FYVE/PHD zinc finger"/>
    <property type="match status" value="1"/>
</dbReference>
<evidence type="ECO:0000256" key="7">
    <source>
        <dbReference type="PROSITE-ProRule" id="PRU00146"/>
    </source>
</evidence>
<dbReference type="Proteomes" id="UP000504638">
    <property type="component" value="Unplaced"/>
</dbReference>
<dbReference type="Pfam" id="PF13831">
    <property type="entry name" value="PHD_2"/>
    <property type="match status" value="1"/>
</dbReference>
<dbReference type="InterPro" id="IPR019787">
    <property type="entry name" value="Znf_PHD-finger"/>
</dbReference>
<feature type="compositionally biased region" description="Basic and acidic residues" evidence="8">
    <location>
        <begin position="155"/>
        <end position="167"/>
    </location>
</feature>
<proteinExistence type="predicted"/>
<feature type="compositionally biased region" description="Pro residues" evidence="8">
    <location>
        <begin position="88"/>
        <end position="112"/>
    </location>
</feature>
<feature type="region of interest" description="Disordered" evidence="8">
    <location>
        <begin position="1159"/>
        <end position="1179"/>
    </location>
</feature>
<feature type="domain" description="PHD-type" evidence="10">
    <location>
        <begin position="506"/>
        <end position="623"/>
    </location>
</feature>
<keyword evidence="2" id="KW-0479">Metal-binding</keyword>
<evidence type="ECO:0000313" key="13">
    <source>
        <dbReference type="RefSeq" id="XP_033537143.1"/>
    </source>
</evidence>
<evidence type="ECO:0000256" key="1">
    <source>
        <dbReference type="ARBA" id="ARBA00004123"/>
    </source>
</evidence>
<organism evidence="11">
    <name type="scientific">Eremomyces bilateralis CBS 781.70</name>
    <dbReference type="NCBI Taxonomy" id="1392243"/>
    <lineage>
        <taxon>Eukaryota</taxon>
        <taxon>Fungi</taxon>
        <taxon>Dikarya</taxon>
        <taxon>Ascomycota</taxon>
        <taxon>Pezizomycotina</taxon>
        <taxon>Dothideomycetes</taxon>
        <taxon>Dothideomycetes incertae sedis</taxon>
        <taxon>Eremomycetales</taxon>
        <taxon>Eremomycetaceae</taxon>
        <taxon>Eremomyces</taxon>
    </lineage>
</organism>
<name>A0A6G1GBZ9_9PEZI</name>
<dbReference type="InterPro" id="IPR050701">
    <property type="entry name" value="Histone_Mod_Regulator"/>
</dbReference>
<dbReference type="RefSeq" id="XP_033537143.1">
    <property type="nucleotide sequence ID" value="XM_033674231.1"/>
</dbReference>
<dbReference type="CDD" id="cd15670">
    <property type="entry name" value="ePHD_BRPF"/>
    <property type="match status" value="1"/>
</dbReference>
<feature type="compositionally biased region" description="Polar residues" evidence="8">
    <location>
        <begin position="19"/>
        <end position="29"/>
    </location>
</feature>
<feature type="region of interest" description="Disordered" evidence="8">
    <location>
        <begin position="237"/>
        <end position="274"/>
    </location>
</feature>
<feature type="compositionally biased region" description="Low complexity" evidence="8">
    <location>
        <begin position="1081"/>
        <end position="1094"/>
    </location>
</feature>
<evidence type="ECO:0000313" key="12">
    <source>
        <dbReference type="Proteomes" id="UP000504638"/>
    </source>
</evidence>
<evidence type="ECO:0000259" key="10">
    <source>
        <dbReference type="PROSITE" id="PS51805"/>
    </source>
</evidence>
<dbReference type="OrthoDB" id="20839at2759"/>
<evidence type="ECO:0000256" key="8">
    <source>
        <dbReference type="SAM" id="MobiDB-lite"/>
    </source>
</evidence>
<feature type="domain" description="PHD-type" evidence="9">
    <location>
        <begin position="452"/>
        <end position="502"/>
    </location>
</feature>
<dbReference type="Gene3D" id="3.30.40.10">
    <property type="entry name" value="Zinc/RING finger domain, C3HC4 (zinc finger)"/>
    <property type="match status" value="2"/>
</dbReference>
<comment type="subcellular location">
    <subcellularLocation>
        <location evidence="1">Nucleus</location>
    </subcellularLocation>
</comment>
<evidence type="ECO:0000256" key="6">
    <source>
        <dbReference type="ARBA" id="ARBA00023242"/>
    </source>
</evidence>
<evidence type="ECO:0000256" key="3">
    <source>
        <dbReference type="ARBA" id="ARBA00022737"/>
    </source>
</evidence>
<dbReference type="PANTHER" id="PTHR13793">
    <property type="entry name" value="PHD FINGER PROTEINS"/>
    <property type="match status" value="1"/>
</dbReference>
<dbReference type="GO" id="GO:0008270">
    <property type="term" value="F:zinc ion binding"/>
    <property type="evidence" value="ECO:0007669"/>
    <property type="project" value="UniProtKB-KW"/>
</dbReference>
<keyword evidence="3" id="KW-0677">Repeat</keyword>
<dbReference type="InterPro" id="IPR019542">
    <property type="entry name" value="Enhancer_polycomb-like_N"/>
</dbReference>
<dbReference type="AlphaFoldDB" id="A0A6G1GBZ9"/>
<dbReference type="PROSITE" id="PS01359">
    <property type="entry name" value="ZF_PHD_1"/>
    <property type="match status" value="1"/>
</dbReference>
<reference evidence="13" key="3">
    <citation type="submission" date="2025-04" db="UniProtKB">
        <authorList>
            <consortium name="RefSeq"/>
        </authorList>
    </citation>
    <scope>IDENTIFICATION</scope>
    <source>
        <strain evidence="13">CBS 781.70</strain>
    </source>
</reference>
<sequence length="1209" mass="134379">MALSPGTPKRSSARRPGRQSLQSTPTGAQSEPPFKKRRYVPGGPGGGGRYIDDEGNETPVGGTGPGGYAYSGPRGRVGRMNAELGIVPPLPPPPPPPPPPRSPPPILSPPPATARRTRISSFTRPIREKEKMEEPKPRYTSAAAAVAASTQGEAYKPREERGWEEFHPDLEIDTRFMVLSADEVDGVAPPLPNQLFLDPNRFRRQSDHALSDAGANLIGDSSQTLPNITSDTNTIIDAPALVPPPPPPVIKRRPGRPPRRPESMLTGLGSPPLPRIIPLQTVNPKERLNLPKPQYRKVDTFSKFEQDHAVSVNYVDRTLAGVGYQESDLFLRPERIYIRGSEGSLDDELDLALSIKADEQGSGTTVGRVEYDMDEQDERWLEDINTQRRTEGVDPIKPAIFEVTMTQIEKEWYALEKRIPKPNPKPPQTHRPRSSSAAAVNGEPVGQGEEQDTKCAVCDDGDCENTNAIVFCDGCDLAVHQECYGVPFIPEGQWLCRKCQLIGRGTSNCIFCPNVDGAFKQTNNNKWAHLLCAFWIPEVSLGNTAFMEPVMDVEKVPKQRWKLTCYICEQRMGACIQCGNKNCFKAFHVTCARRSKFFLKMKLPQGGLAMDTSVLKAFCHLHVPNDWRDEHDVEAATSDARAFYQRTMKGKRWADSQQTALSASAPQLLGDGDGDLGDEGISPAKKRKRDQAIKSIWRLPSGAPVVPHVVYHNVENTLIRFAIRKRKEFIAEACKYWTLKREARRGAALLKRLQLQLDTFSSMEITRRNFVGMGAAGRPRLQRRIEFAERLEDEMEQIRQLCHQIKEREQVKLEDAKLMKNIIDTVYFPIPPLLRPILDKAASQDSKNYFSWGLEQVDQKVKGYEYTSVAPFSTDLLSVFHAAINIESANHSDAKSINVIVPHSALTADQKDKKKHAKRIARALKPLLENALRCETDLCGRTFEKELSQWESFITSKERRESFVVSTYGDTVGHITDDEHQHGTAPAPMTNGDAEITQVHHSKPEALDDHQDVTMVNGIENELEAKHPPGDDVPQEQLEHARTPTVDAKDEMTDDAAIQRQIAAEGDPHPTHDHADMMSRSGGSAATLSLGGSTIPSTVNPEPMTPPRSDRSLGGFLNQGGIPWYMEAFDPLGTTIHDERRELGRAGSSDLSSIMADEEMEGLVEEEREVEIGEGESTVGEAEVVRSRVRVMTAAATRGVRRKGKKRRR</sequence>
<gene>
    <name evidence="11 13" type="ORF">P152DRAFT_187502</name>
</gene>
<evidence type="ECO:0008006" key="14">
    <source>
        <dbReference type="Google" id="ProtNLM"/>
    </source>
</evidence>
<dbReference type="SMART" id="SM00249">
    <property type="entry name" value="PHD"/>
    <property type="match status" value="2"/>
</dbReference>
<feature type="region of interest" description="Disordered" evidence="8">
    <location>
        <begin position="1065"/>
        <end position="1110"/>
    </location>
</feature>
<feature type="region of interest" description="Disordered" evidence="8">
    <location>
        <begin position="665"/>
        <end position="687"/>
    </location>
</feature>
<dbReference type="FunFam" id="3.30.40.10:FF:000007">
    <property type="entry name" value="Bromodomain containing 1, isoform CRA_b"/>
    <property type="match status" value="1"/>
</dbReference>
<dbReference type="PANTHER" id="PTHR13793:SF107">
    <property type="entry name" value="BROMODOMAIN-CONTAINING PROTEIN HOMOLOG"/>
    <property type="match status" value="1"/>
</dbReference>
<feature type="region of interest" description="Disordered" evidence="8">
    <location>
        <begin position="417"/>
        <end position="447"/>
    </location>
</feature>
<dbReference type="GO" id="GO:0006357">
    <property type="term" value="P:regulation of transcription by RNA polymerase II"/>
    <property type="evidence" value="ECO:0007669"/>
    <property type="project" value="TreeGrafter"/>
</dbReference>
<feature type="compositionally biased region" description="Basic and acidic residues" evidence="8">
    <location>
        <begin position="125"/>
        <end position="137"/>
    </location>
</feature>
<evidence type="ECO:0000313" key="11">
    <source>
        <dbReference type="EMBL" id="KAF1815512.1"/>
    </source>
</evidence>
<dbReference type="PROSITE" id="PS50016">
    <property type="entry name" value="ZF_PHD_2"/>
    <property type="match status" value="1"/>
</dbReference>